<dbReference type="PANTHER" id="PTHR32309">
    <property type="entry name" value="TYROSINE-PROTEIN KINASE"/>
    <property type="match status" value="1"/>
</dbReference>
<dbReference type="InterPro" id="IPR027417">
    <property type="entry name" value="P-loop_NTPase"/>
</dbReference>
<evidence type="ECO:0000256" key="15">
    <source>
        <dbReference type="ARBA" id="ARBA00023137"/>
    </source>
</evidence>
<evidence type="ECO:0000256" key="3">
    <source>
        <dbReference type="ARBA" id="ARBA00007316"/>
    </source>
</evidence>
<evidence type="ECO:0000256" key="5">
    <source>
        <dbReference type="ARBA" id="ARBA00011903"/>
    </source>
</evidence>
<comment type="similarity">
    <text evidence="2">Belongs to the CpsC/CapA family.</text>
</comment>
<evidence type="ECO:0000256" key="17">
    <source>
        <dbReference type="SAM" id="Phobius"/>
    </source>
</evidence>
<feature type="domain" description="AAA" evidence="19">
    <location>
        <begin position="263"/>
        <end position="396"/>
    </location>
</feature>
<evidence type="ECO:0000256" key="7">
    <source>
        <dbReference type="ARBA" id="ARBA00022519"/>
    </source>
</evidence>
<reference evidence="20 21" key="1">
    <citation type="submission" date="2019-08" db="EMBL/GenBank/DDBJ databases">
        <title>Agrococcus lahaulensis sp. nov., isolated from a cold desert of the Indian Himalayas.</title>
        <authorList>
            <person name="Qu J.H."/>
        </authorList>
    </citation>
    <scope>NUCLEOTIDE SEQUENCE [LARGE SCALE GENOMIC DNA]</scope>
    <source>
        <strain evidence="20 21">NS18</strain>
    </source>
</reference>
<comment type="caution">
    <text evidence="20">The sequence shown here is derived from an EMBL/GenBank/DDBJ whole genome shotgun (WGS) entry which is preliminary data.</text>
</comment>
<sequence>MTLHEYAAALRKHWLVIVLLAALGAGAGWGVSQLMPERFRAETTVMIIPARGDSTTELVQGSNYVQSLVETYTVLARSPVVLEPVIEQMGLDETAARLAARTDVDAPLNTVVIEIGVSDASGERARDVADAIAVEFADAVAATSPEGADGEPAVRVSVIAPARTPLAAIAPNTRLNTVLGGGAGLVLGVLAALGLRLFGSRMGTVEELQEVLGETPVLGTVGRAGAGGVAASLRDHPGGRVAETLRHTTAALKFVDMDQSRRVLLVSSAAAGEGKSSLSVGLALTLADVGHRVLLVEADLRRPTLAETTGVEGAVGLTTVLVGDATLAEAAQQWGHARLSVLPSGPKPPNPGQLFTSGRLRGVIEQARAAYEYVIIDAPPVLAVSDALWLAPAADASILVARADRTKRATLLRAIAALDATPATVLGVVLNAVTLSRSPYDSTS</sequence>
<dbReference type="InterPro" id="IPR005702">
    <property type="entry name" value="Wzc-like_C"/>
</dbReference>
<evidence type="ECO:0000259" key="19">
    <source>
        <dbReference type="Pfam" id="PF13614"/>
    </source>
</evidence>
<keyword evidence="13 17" id="KW-1133">Transmembrane helix</keyword>
<proteinExistence type="inferred from homology"/>
<keyword evidence="10" id="KW-0547">Nucleotide-binding</keyword>
<dbReference type="GO" id="GO:0005524">
    <property type="term" value="F:ATP binding"/>
    <property type="evidence" value="ECO:0007669"/>
    <property type="project" value="UniProtKB-KW"/>
</dbReference>
<evidence type="ECO:0000256" key="1">
    <source>
        <dbReference type="ARBA" id="ARBA00004429"/>
    </source>
</evidence>
<dbReference type="NCBIfam" id="TIGR01007">
    <property type="entry name" value="eps_fam"/>
    <property type="match status" value="1"/>
</dbReference>
<dbReference type="InterPro" id="IPR003856">
    <property type="entry name" value="LPS_length_determ_N"/>
</dbReference>
<evidence type="ECO:0000256" key="8">
    <source>
        <dbReference type="ARBA" id="ARBA00022679"/>
    </source>
</evidence>
<organism evidence="20 21">
    <name type="scientific">Agrococcus sediminis</name>
    <dbReference type="NCBI Taxonomy" id="2599924"/>
    <lineage>
        <taxon>Bacteria</taxon>
        <taxon>Bacillati</taxon>
        <taxon>Actinomycetota</taxon>
        <taxon>Actinomycetes</taxon>
        <taxon>Micrococcales</taxon>
        <taxon>Microbacteriaceae</taxon>
        <taxon>Agrococcus</taxon>
    </lineage>
</organism>
<dbReference type="Gene3D" id="3.40.50.300">
    <property type="entry name" value="P-loop containing nucleotide triphosphate hydrolases"/>
    <property type="match status" value="1"/>
</dbReference>
<evidence type="ECO:0000256" key="16">
    <source>
        <dbReference type="ARBA" id="ARBA00051245"/>
    </source>
</evidence>
<dbReference type="GO" id="GO:0004715">
    <property type="term" value="F:non-membrane spanning protein tyrosine kinase activity"/>
    <property type="evidence" value="ECO:0007669"/>
    <property type="project" value="UniProtKB-EC"/>
</dbReference>
<evidence type="ECO:0000259" key="18">
    <source>
        <dbReference type="Pfam" id="PF02706"/>
    </source>
</evidence>
<keyword evidence="14 17" id="KW-0472">Membrane</keyword>
<dbReference type="RefSeq" id="WP_146356821.1">
    <property type="nucleotide sequence ID" value="NZ_JBFBFL010000006.1"/>
</dbReference>
<evidence type="ECO:0000256" key="11">
    <source>
        <dbReference type="ARBA" id="ARBA00022777"/>
    </source>
</evidence>
<keyword evidence="8 20" id="KW-0808">Transferase</keyword>
<comment type="similarity">
    <text evidence="3">Belongs to the CpsD/CapB family.</text>
</comment>
<evidence type="ECO:0000256" key="10">
    <source>
        <dbReference type="ARBA" id="ARBA00022741"/>
    </source>
</evidence>
<dbReference type="SUPFAM" id="SSF52540">
    <property type="entry name" value="P-loop containing nucleoside triphosphate hydrolases"/>
    <property type="match status" value="1"/>
</dbReference>
<gene>
    <name evidence="20" type="ORF">FQ330_08785</name>
</gene>
<dbReference type="InterPro" id="IPR050445">
    <property type="entry name" value="Bact_polysacc_biosynth/exp"/>
</dbReference>
<keyword evidence="12" id="KW-0067">ATP-binding</keyword>
<dbReference type="EC" id="2.7.10.2" evidence="5"/>
<keyword evidence="6" id="KW-1003">Cell membrane</keyword>
<keyword evidence="7" id="KW-0997">Cell inner membrane</keyword>
<dbReference type="CDD" id="cd05387">
    <property type="entry name" value="BY-kinase"/>
    <property type="match status" value="1"/>
</dbReference>
<evidence type="ECO:0000313" key="21">
    <source>
        <dbReference type="Proteomes" id="UP000323221"/>
    </source>
</evidence>
<feature type="domain" description="Polysaccharide chain length determinant N-terminal" evidence="18">
    <location>
        <begin position="2"/>
        <end position="88"/>
    </location>
</feature>
<evidence type="ECO:0000256" key="4">
    <source>
        <dbReference type="ARBA" id="ARBA00008883"/>
    </source>
</evidence>
<dbReference type="Proteomes" id="UP000323221">
    <property type="component" value="Unassembled WGS sequence"/>
</dbReference>
<feature type="transmembrane region" description="Helical" evidence="17">
    <location>
        <begin position="178"/>
        <end position="198"/>
    </location>
</feature>
<keyword evidence="15" id="KW-0829">Tyrosine-protein kinase</keyword>
<dbReference type="GO" id="GO:0005886">
    <property type="term" value="C:plasma membrane"/>
    <property type="evidence" value="ECO:0007669"/>
    <property type="project" value="UniProtKB-SubCell"/>
</dbReference>
<evidence type="ECO:0000313" key="20">
    <source>
        <dbReference type="EMBL" id="KAA6433040.1"/>
    </source>
</evidence>
<evidence type="ECO:0000256" key="14">
    <source>
        <dbReference type="ARBA" id="ARBA00023136"/>
    </source>
</evidence>
<dbReference type="InterPro" id="IPR025669">
    <property type="entry name" value="AAA_dom"/>
</dbReference>
<evidence type="ECO:0000256" key="12">
    <source>
        <dbReference type="ARBA" id="ARBA00022840"/>
    </source>
</evidence>
<name>A0A5M8QDQ5_9MICO</name>
<dbReference type="AlphaFoldDB" id="A0A5M8QDQ5"/>
<accession>A0A5M8QDQ5</accession>
<comment type="catalytic activity">
    <reaction evidence="16">
        <text>L-tyrosyl-[protein] + ATP = O-phospho-L-tyrosyl-[protein] + ADP + H(+)</text>
        <dbReference type="Rhea" id="RHEA:10596"/>
        <dbReference type="Rhea" id="RHEA-COMP:10136"/>
        <dbReference type="Rhea" id="RHEA-COMP:20101"/>
        <dbReference type="ChEBI" id="CHEBI:15378"/>
        <dbReference type="ChEBI" id="CHEBI:30616"/>
        <dbReference type="ChEBI" id="CHEBI:46858"/>
        <dbReference type="ChEBI" id="CHEBI:61978"/>
        <dbReference type="ChEBI" id="CHEBI:456216"/>
        <dbReference type="EC" id="2.7.10.2"/>
    </reaction>
</comment>
<dbReference type="PANTHER" id="PTHR32309:SF13">
    <property type="entry name" value="FERRIC ENTEROBACTIN TRANSPORT PROTEIN FEPE"/>
    <property type="match status" value="1"/>
</dbReference>
<comment type="similarity">
    <text evidence="4">Belongs to the etk/wzc family.</text>
</comment>
<keyword evidence="9 17" id="KW-0812">Transmembrane</keyword>
<dbReference type="EMBL" id="VOIR01000014">
    <property type="protein sequence ID" value="KAA6433040.1"/>
    <property type="molecule type" value="Genomic_DNA"/>
</dbReference>
<keyword evidence="21" id="KW-1185">Reference proteome</keyword>
<evidence type="ECO:0000256" key="2">
    <source>
        <dbReference type="ARBA" id="ARBA00006683"/>
    </source>
</evidence>
<dbReference type="Pfam" id="PF02706">
    <property type="entry name" value="Wzz"/>
    <property type="match status" value="1"/>
</dbReference>
<keyword evidence="11 20" id="KW-0418">Kinase</keyword>
<evidence type="ECO:0000256" key="13">
    <source>
        <dbReference type="ARBA" id="ARBA00022989"/>
    </source>
</evidence>
<evidence type="ECO:0000256" key="9">
    <source>
        <dbReference type="ARBA" id="ARBA00022692"/>
    </source>
</evidence>
<protein>
    <recommendedName>
        <fullName evidence="5">non-specific protein-tyrosine kinase</fullName>
        <ecNumber evidence="5">2.7.10.2</ecNumber>
    </recommendedName>
</protein>
<comment type="subcellular location">
    <subcellularLocation>
        <location evidence="1">Cell inner membrane</location>
        <topology evidence="1">Multi-pass membrane protein</topology>
    </subcellularLocation>
</comment>
<dbReference type="OrthoDB" id="9812433at2"/>
<dbReference type="Pfam" id="PF13614">
    <property type="entry name" value="AAA_31"/>
    <property type="match status" value="1"/>
</dbReference>
<feature type="transmembrane region" description="Helical" evidence="17">
    <location>
        <begin position="411"/>
        <end position="433"/>
    </location>
</feature>
<evidence type="ECO:0000256" key="6">
    <source>
        <dbReference type="ARBA" id="ARBA00022475"/>
    </source>
</evidence>